<feature type="transmembrane region" description="Helical" evidence="8">
    <location>
        <begin position="220"/>
        <end position="238"/>
    </location>
</feature>
<feature type="transmembrane region" description="Helical" evidence="8">
    <location>
        <begin position="302"/>
        <end position="321"/>
    </location>
</feature>
<name>A0ABP9WSH2_9GAMM</name>
<dbReference type="Pfam" id="PF16733">
    <property type="entry name" value="NRho"/>
    <property type="match status" value="1"/>
</dbReference>
<gene>
    <name evidence="11" type="primary">glpG</name>
    <name evidence="11" type="ORF">Maes01_01768</name>
</gene>
<dbReference type="Gene3D" id="3.30.70.2080">
    <property type="match status" value="1"/>
</dbReference>
<accession>A0ABP9WSH2</accession>
<organism evidence="11 12">
    <name type="scientific">Microbulbifer aestuariivivens</name>
    <dbReference type="NCBI Taxonomy" id="1908308"/>
    <lineage>
        <taxon>Bacteria</taxon>
        <taxon>Pseudomonadati</taxon>
        <taxon>Pseudomonadota</taxon>
        <taxon>Gammaproteobacteria</taxon>
        <taxon>Cellvibrionales</taxon>
        <taxon>Microbulbiferaceae</taxon>
        <taxon>Microbulbifer</taxon>
    </lineage>
</organism>
<dbReference type="SUPFAM" id="SSF144091">
    <property type="entry name" value="Rhomboid-like"/>
    <property type="match status" value="1"/>
</dbReference>
<feature type="region of interest" description="Disordered" evidence="7">
    <location>
        <begin position="78"/>
        <end position="112"/>
    </location>
</feature>
<comment type="caution">
    <text evidence="11">The sequence shown here is derived from an EMBL/GenBank/DDBJ whole genome shotgun (WGS) entry which is preliminary data.</text>
</comment>
<feature type="transmembrane region" description="Helical" evidence="8">
    <location>
        <begin position="184"/>
        <end position="208"/>
    </location>
</feature>
<dbReference type="GO" id="GO:0008233">
    <property type="term" value="F:peptidase activity"/>
    <property type="evidence" value="ECO:0007669"/>
    <property type="project" value="UniProtKB-KW"/>
</dbReference>
<evidence type="ECO:0000256" key="3">
    <source>
        <dbReference type="ARBA" id="ARBA00022692"/>
    </source>
</evidence>
<feature type="domain" description="Peptidase S54 rhomboid" evidence="9">
    <location>
        <begin position="179"/>
        <end position="318"/>
    </location>
</feature>
<evidence type="ECO:0000259" key="9">
    <source>
        <dbReference type="Pfam" id="PF01694"/>
    </source>
</evidence>
<evidence type="ECO:0000259" key="10">
    <source>
        <dbReference type="Pfam" id="PF16733"/>
    </source>
</evidence>
<dbReference type="InterPro" id="IPR022764">
    <property type="entry name" value="Peptidase_S54_rhomboid_dom"/>
</dbReference>
<feature type="transmembrane region" description="Helical" evidence="8">
    <location>
        <begin position="244"/>
        <end position="262"/>
    </location>
</feature>
<feature type="transmembrane region" description="Helical" evidence="8">
    <location>
        <begin position="274"/>
        <end position="296"/>
    </location>
</feature>
<evidence type="ECO:0000313" key="11">
    <source>
        <dbReference type="EMBL" id="GAA5525203.1"/>
    </source>
</evidence>
<keyword evidence="3 8" id="KW-0812">Transmembrane</keyword>
<dbReference type="EMBL" id="BAABRT010000012">
    <property type="protein sequence ID" value="GAA5525203.1"/>
    <property type="molecule type" value="Genomic_DNA"/>
</dbReference>
<dbReference type="InterPro" id="IPR031976">
    <property type="entry name" value="NRho"/>
</dbReference>
<evidence type="ECO:0000256" key="1">
    <source>
        <dbReference type="ARBA" id="ARBA00004141"/>
    </source>
</evidence>
<evidence type="ECO:0000256" key="2">
    <source>
        <dbReference type="ARBA" id="ARBA00009045"/>
    </source>
</evidence>
<keyword evidence="12" id="KW-1185">Reference proteome</keyword>
<protein>
    <submittedName>
        <fullName evidence="11">Rhomboid protease GlpG</fullName>
    </submittedName>
</protein>
<feature type="compositionally biased region" description="Low complexity" evidence="7">
    <location>
        <begin position="94"/>
        <end position="108"/>
    </location>
</feature>
<evidence type="ECO:0000313" key="12">
    <source>
        <dbReference type="Proteomes" id="UP001408594"/>
    </source>
</evidence>
<proteinExistence type="inferred from homology"/>
<comment type="similarity">
    <text evidence="2">Belongs to the peptidase S54 family.</text>
</comment>
<evidence type="ECO:0000256" key="5">
    <source>
        <dbReference type="ARBA" id="ARBA00022989"/>
    </source>
</evidence>
<dbReference type="Proteomes" id="UP001408594">
    <property type="component" value="Unassembled WGS sequence"/>
</dbReference>
<dbReference type="Pfam" id="PF01694">
    <property type="entry name" value="Rhomboid"/>
    <property type="match status" value="1"/>
</dbReference>
<keyword evidence="5 8" id="KW-1133">Transmembrane helix</keyword>
<comment type="subcellular location">
    <subcellularLocation>
        <location evidence="1">Membrane</location>
        <topology evidence="1">Multi-pass membrane protein</topology>
    </subcellularLocation>
</comment>
<feature type="domain" description="Rhomboid protease N-terminal" evidence="10">
    <location>
        <begin position="3"/>
        <end position="65"/>
    </location>
</feature>
<keyword evidence="11" id="KW-0645">Protease</keyword>
<dbReference type="InterPro" id="IPR038244">
    <property type="entry name" value="NRho_sf"/>
</dbReference>
<evidence type="ECO:0000256" key="8">
    <source>
        <dbReference type="SAM" id="Phobius"/>
    </source>
</evidence>
<dbReference type="InterPro" id="IPR035952">
    <property type="entry name" value="Rhomboid-like_sf"/>
</dbReference>
<dbReference type="InterPro" id="IPR050925">
    <property type="entry name" value="Rhomboid_protease_S54"/>
</dbReference>
<dbReference type="PANTHER" id="PTHR43731:SF14">
    <property type="entry name" value="PRESENILIN-ASSOCIATED RHOMBOID-LIKE PROTEIN, MITOCHONDRIAL"/>
    <property type="match status" value="1"/>
</dbReference>
<dbReference type="RefSeq" id="WP_345550700.1">
    <property type="nucleotide sequence ID" value="NZ_BAABRT010000012.1"/>
</dbReference>
<evidence type="ECO:0000256" key="7">
    <source>
        <dbReference type="SAM" id="MobiDB-lite"/>
    </source>
</evidence>
<reference evidence="11 12" key="1">
    <citation type="submission" date="2024-02" db="EMBL/GenBank/DDBJ databases">
        <title>Microbulbifer aestuariivivens NBRC 112533.</title>
        <authorList>
            <person name="Ichikawa N."/>
            <person name="Katano-Makiyama Y."/>
            <person name="Hidaka K."/>
        </authorList>
    </citation>
    <scope>NUCLEOTIDE SEQUENCE [LARGE SCALE GENOMIC DNA]</scope>
    <source>
        <strain evidence="11 12">NBRC 112533</strain>
    </source>
</reference>
<dbReference type="PANTHER" id="PTHR43731">
    <property type="entry name" value="RHOMBOID PROTEASE"/>
    <property type="match status" value="1"/>
</dbReference>
<sequence>MSDWTAVYQFPIDKDLRELAQFIARSRLPLRISEENNQQVLWGPDPRFKEMLLPLLEHWNAGQIALADVRIEPVTADAAGAGADPGEGDQPQHSAAEAGPEAGSAPGTGDVGRADAVGAAPLPSWPLVATPLSLLLIGLCFAGWLLLRENLAQGLVIFPDRRQLFDWAGSTLAWHWSSGEYWRLWSPVVVHFSLPHALFNALGVWILGRSLEARAGTLPLAVLVLVSAAVSNLAQYFWSPETVFGGMSGVVYALVGAVLVLQRLAPDWNDVPRGVVTVAVAWLLICASGLFTLVFGVGVANAAHLGGFVCGVLLTLVYALLGGTQNFSSVKTKTDPS</sequence>
<keyword evidence="6 8" id="KW-0472">Membrane</keyword>
<dbReference type="Gene3D" id="1.20.1540.10">
    <property type="entry name" value="Rhomboid-like"/>
    <property type="match status" value="1"/>
</dbReference>
<dbReference type="GO" id="GO:0006508">
    <property type="term" value="P:proteolysis"/>
    <property type="evidence" value="ECO:0007669"/>
    <property type="project" value="UniProtKB-KW"/>
</dbReference>
<evidence type="ECO:0000256" key="6">
    <source>
        <dbReference type="ARBA" id="ARBA00023136"/>
    </source>
</evidence>
<evidence type="ECO:0000256" key="4">
    <source>
        <dbReference type="ARBA" id="ARBA00022801"/>
    </source>
</evidence>
<feature type="transmembrane region" description="Helical" evidence="8">
    <location>
        <begin position="127"/>
        <end position="147"/>
    </location>
</feature>
<keyword evidence="4" id="KW-0378">Hydrolase</keyword>